<proteinExistence type="predicted"/>
<dbReference type="RefSeq" id="WP_124322446.1">
    <property type="nucleotide sequence ID" value="NZ_CP027753.1"/>
</dbReference>
<evidence type="ECO:0000313" key="2">
    <source>
        <dbReference type="EMBL" id="AZE51335.1"/>
    </source>
</evidence>
<protein>
    <submittedName>
        <fullName evidence="2">Uncharacterized protein</fullName>
    </submittedName>
</protein>
<feature type="transmembrane region" description="Helical" evidence="1">
    <location>
        <begin position="64"/>
        <end position="85"/>
    </location>
</feature>
<evidence type="ECO:0000313" key="3">
    <source>
        <dbReference type="Proteomes" id="UP000268048"/>
    </source>
</evidence>
<gene>
    <name evidence="2" type="ORF">C4K04_5697</name>
</gene>
<keyword evidence="1" id="KW-1133">Transmembrane helix</keyword>
<dbReference type="Proteomes" id="UP000268048">
    <property type="component" value="Chromosome"/>
</dbReference>
<evidence type="ECO:0000256" key="1">
    <source>
        <dbReference type="SAM" id="Phobius"/>
    </source>
</evidence>
<keyword evidence="1" id="KW-0472">Membrane</keyword>
<accession>A0A3G7TW31</accession>
<dbReference type="Pfam" id="PF11188">
    <property type="entry name" value="DUF2975"/>
    <property type="match status" value="1"/>
</dbReference>
<sequence>MTSKHLAQLNQRMATVTLVLIVSMLLLNAAAWLFPNPGMADGLGFALTGRLLSTVANQAVLPSWWQTLGAIVLSSVPLLALAFGLSQLRRLFQSCARDKYFSSEAALHLGKVGRAVAIWVLLDFLCEPVLNMWMTMGAPVGERLITLSFTTPSFVALFLAACISVIARTCTYNSSHLNTWEITGDCGLPVPVWGHWK</sequence>
<name>A0A3G7TW31_9PSED</name>
<feature type="transmembrane region" description="Helical" evidence="1">
    <location>
        <begin position="145"/>
        <end position="167"/>
    </location>
</feature>
<dbReference type="AlphaFoldDB" id="A0A3G7TW31"/>
<organism evidence="2 3">
    <name type="scientific">Pseudomonas chlororaphis</name>
    <dbReference type="NCBI Taxonomy" id="587753"/>
    <lineage>
        <taxon>Bacteria</taxon>
        <taxon>Pseudomonadati</taxon>
        <taxon>Pseudomonadota</taxon>
        <taxon>Gammaproteobacteria</taxon>
        <taxon>Pseudomonadales</taxon>
        <taxon>Pseudomonadaceae</taxon>
        <taxon>Pseudomonas</taxon>
    </lineage>
</organism>
<reference evidence="2 3" key="1">
    <citation type="submission" date="2018-03" db="EMBL/GenBank/DDBJ databases">
        <title>Diversity of phytobeneficial traits revealed by whole-genome analysis of worldwide-isolated phenazine-producing Pseudomonas spp.</title>
        <authorList>
            <person name="Biessy A."/>
            <person name="Novinscak A."/>
            <person name="Blom J."/>
            <person name="Leger G."/>
            <person name="Thomashow L.S."/>
            <person name="Cazorla F.M."/>
            <person name="Josic D."/>
            <person name="Filion M."/>
        </authorList>
    </citation>
    <scope>NUCLEOTIDE SEQUENCE [LARGE SCALE GENOMIC DNA]</scope>
    <source>
        <strain evidence="2 3">B25</strain>
    </source>
</reference>
<dbReference type="EMBL" id="CP027753">
    <property type="protein sequence ID" value="AZE51335.1"/>
    <property type="molecule type" value="Genomic_DNA"/>
</dbReference>
<keyword evidence="1" id="KW-0812">Transmembrane</keyword>
<dbReference type="InterPro" id="IPR021354">
    <property type="entry name" value="DUF2975"/>
</dbReference>